<comment type="caution">
    <text evidence="2">The sequence shown here is derived from an EMBL/GenBank/DDBJ whole genome shotgun (WGS) entry which is preliminary data.</text>
</comment>
<sequence length="90" mass="9589">MTDTSATTLAGHGRPIAPSRGVLRPLGLDEVTITGGFWGDRQRVNGTALIQHCEEWVERIGWAGNFDAAVEGRMPGRTPASRSPTPTSTS</sequence>
<dbReference type="EMBL" id="BSVB01000001">
    <property type="protein sequence ID" value="GMA96152.1"/>
    <property type="molecule type" value="Genomic_DNA"/>
</dbReference>
<evidence type="ECO:0000313" key="3">
    <source>
        <dbReference type="Proteomes" id="UP001157034"/>
    </source>
</evidence>
<organism evidence="2 3">
    <name type="scientific">Pseudolysinimonas kribbensis</name>
    <dbReference type="NCBI Taxonomy" id="433641"/>
    <lineage>
        <taxon>Bacteria</taxon>
        <taxon>Bacillati</taxon>
        <taxon>Actinomycetota</taxon>
        <taxon>Actinomycetes</taxon>
        <taxon>Micrococcales</taxon>
        <taxon>Microbacteriaceae</taxon>
        <taxon>Pseudolysinimonas</taxon>
    </lineage>
</organism>
<reference evidence="3" key="1">
    <citation type="journal article" date="2019" name="Int. J. Syst. Evol. Microbiol.">
        <title>The Global Catalogue of Microorganisms (GCM) 10K type strain sequencing project: providing services to taxonomists for standard genome sequencing and annotation.</title>
        <authorList>
            <consortium name="The Broad Institute Genomics Platform"/>
            <consortium name="The Broad Institute Genome Sequencing Center for Infectious Disease"/>
            <person name="Wu L."/>
            <person name="Ma J."/>
        </authorList>
    </citation>
    <scope>NUCLEOTIDE SEQUENCE [LARGE SCALE GENOMIC DNA]</scope>
    <source>
        <strain evidence="3">NBRC 108894</strain>
    </source>
</reference>
<keyword evidence="3" id="KW-1185">Reference proteome</keyword>
<dbReference type="RefSeq" id="WP_348534954.1">
    <property type="nucleotide sequence ID" value="NZ_BSVB01000001.1"/>
</dbReference>
<protein>
    <submittedName>
        <fullName evidence="2">Uncharacterized protein</fullName>
    </submittedName>
</protein>
<feature type="region of interest" description="Disordered" evidence="1">
    <location>
        <begin position="71"/>
        <end position="90"/>
    </location>
</feature>
<feature type="compositionally biased region" description="Low complexity" evidence="1">
    <location>
        <begin position="75"/>
        <end position="90"/>
    </location>
</feature>
<proteinExistence type="predicted"/>
<feature type="region of interest" description="Disordered" evidence="1">
    <location>
        <begin position="1"/>
        <end position="22"/>
    </location>
</feature>
<name>A0ABQ6KBY4_9MICO</name>
<gene>
    <name evidence="2" type="ORF">GCM10025881_29760</name>
</gene>
<accession>A0ABQ6KBY4</accession>
<evidence type="ECO:0000313" key="2">
    <source>
        <dbReference type="EMBL" id="GMA96152.1"/>
    </source>
</evidence>
<evidence type="ECO:0000256" key="1">
    <source>
        <dbReference type="SAM" id="MobiDB-lite"/>
    </source>
</evidence>
<dbReference type="Proteomes" id="UP001157034">
    <property type="component" value="Unassembled WGS sequence"/>
</dbReference>